<dbReference type="Proteomes" id="UP000198282">
    <property type="component" value="Unassembled WGS sequence"/>
</dbReference>
<evidence type="ECO:0000313" key="2">
    <source>
        <dbReference type="EMBL" id="SNT57419.1"/>
    </source>
</evidence>
<dbReference type="RefSeq" id="WP_089212455.1">
    <property type="nucleotide sequence ID" value="NZ_FZOD01000066.1"/>
</dbReference>
<proteinExistence type="predicted"/>
<name>A0A239P1V6_9ACTN</name>
<keyword evidence="1" id="KW-0732">Signal</keyword>
<accession>A0A239P1V6</accession>
<gene>
    <name evidence="2" type="ORF">SAMN05216276_106650</name>
    <name evidence="3" type="ORF">SAMN05216276_10816</name>
</gene>
<feature type="chain" id="PRO_5038297987" evidence="1">
    <location>
        <begin position="24"/>
        <end position="108"/>
    </location>
</feature>
<keyword evidence="4" id="KW-1185">Reference proteome</keyword>
<sequence>MKRTTIAAGLIAFGAILAAPALAAAPAQAAAIPSDPCFGNGFGGGGFGGFGGGGFGGGGFGGFGGGNYGNISAGSGFGHGIAQANGNLIGLNALNNVGIGLLSSANGF</sequence>
<organism evidence="3 4">
    <name type="scientific">Streptosporangium subroseum</name>
    <dbReference type="NCBI Taxonomy" id="106412"/>
    <lineage>
        <taxon>Bacteria</taxon>
        <taxon>Bacillati</taxon>
        <taxon>Actinomycetota</taxon>
        <taxon>Actinomycetes</taxon>
        <taxon>Streptosporangiales</taxon>
        <taxon>Streptosporangiaceae</taxon>
        <taxon>Streptosporangium</taxon>
    </lineage>
</organism>
<evidence type="ECO:0000313" key="4">
    <source>
        <dbReference type="Proteomes" id="UP000198282"/>
    </source>
</evidence>
<evidence type="ECO:0000313" key="3">
    <source>
        <dbReference type="EMBL" id="SNT60972.1"/>
    </source>
</evidence>
<dbReference type="AlphaFoldDB" id="A0A239P1V6"/>
<reference evidence="3 4" key="1">
    <citation type="submission" date="2017-06" db="EMBL/GenBank/DDBJ databases">
        <authorList>
            <person name="Kim H.J."/>
            <person name="Triplett B.A."/>
        </authorList>
    </citation>
    <scope>NUCLEOTIDE SEQUENCE [LARGE SCALE GENOMIC DNA]</scope>
    <source>
        <strain evidence="3 4">CGMCC 4.2132</strain>
    </source>
</reference>
<protein>
    <submittedName>
        <fullName evidence="3">Uncharacterized protein</fullName>
    </submittedName>
</protein>
<evidence type="ECO:0000256" key="1">
    <source>
        <dbReference type="SAM" id="SignalP"/>
    </source>
</evidence>
<feature type="signal peptide" evidence="1">
    <location>
        <begin position="1"/>
        <end position="23"/>
    </location>
</feature>
<dbReference type="EMBL" id="FZOD01000081">
    <property type="protein sequence ID" value="SNT60972.1"/>
    <property type="molecule type" value="Genomic_DNA"/>
</dbReference>
<dbReference type="EMBL" id="FZOD01000066">
    <property type="protein sequence ID" value="SNT57419.1"/>
    <property type="molecule type" value="Genomic_DNA"/>
</dbReference>